<accession>A0AAD7CSX3</accession>
<reference evidence="1" key="1">
    <citation type="submission" date="2023-03" db="EMBL/GenBank/DDBJ databases">
        <title>Massive genome expansion in bonnet fungi (Mycena s.s.) driven by repeated elements and novel gene families across ecological guilds.</title>
        <authorList>
            <consortium name="Lawrence Berkeley National Laboratory"/>
            <person name="Harder C.B."/>
            <person name="Miyauchi S."/>
            <person name="Viragh M."/>
            <person name="Kuo A."/>
            <person name="Thoen E."/>
            <person name="Andreopoulos B."/>
            <person name="Lu D."/>
            <person name="Skrede I."/>
            <person name="Drula E."/>
            <person name="Henrissat B."/>
            <person name="Morin E."/>
            <person name="Kohler A."/>
            <person name="Barry K."/>
            <person name="LaButti K."/>
            <person name="Morin E."/>
            <person name="Salamov A."/>
            <person name="Lipzen A."/>
            <person name="Mereny Z."/>
            <person name="Hegedus B."/>
            <person name="Baldrian P."/>
            <person name="Stursova M."/>
            <person name="Weitz H."/>
            <person name="Taylor A."/>
            <person name="Grigoriev I.V."/>
            <person name="Nagy L.G."/>
            <person name="Martin F."/>
            <person name="Kauserud H."/>
        </authorList>
    </citation>
    <scope>NUCLEOTIDE SEQUENCE</scope>
    <source>
        <strain evidence="1">CBHHK067</strain>
    </source>
</reference>
<gene>
    <name evidence="1" type="ORF">B0H17DRAFT_1212176</name>
</gene>
<name>A0AAD7CSX3_MYCRO</name>
<dbReference type="AlphaFoldDB" id="A0AAD7CSX3"/>
<dbReference type="EMBL" id="JARKIE010000248">
    <property type="protein sequence ID" value="KAJ7661712.1"/>
    <property type="molecule type" value="Genomic_DNA"/>
</dbReference>
<organism evidence="1 2">
    <name type="scientific">Mycena rosella</name>
    <name type="common">Pink bonnet</name>
    <name type="synonym">Agaricus rosellus</name>
    <dbReference type="NCBI Taxonomy" id="1033263"/>
    <lineage>
        <taxon>Eukaryota</taxon>
        <taxon>Fungi</taxon>
        <taxon>Dikarya</taxon>
        <taxon>Basidiomycota</taxon>
        <taxon>Agaricomycotina</taxon>
        <taxon>Agaricomycetes</taxon>
        <taxon>Agaricomycetidae</taxon>
        <taxon>Agaricales</taxon>
        <taxon>Marasmiineae</taxon>
        <taxon>Mycenaceae</taxon>
        <taxon>Mycena</taxon>
    </lineage>
</organism>
<comment type="caution">
    <text evidence="1">The sequence shown here is derived from an EMBL/GenBank/DDBJ whole genome shotgun (WGS) entry which is preliminary data.</text>
</comment>
<sequence>MRNLAGKPSAGKVELIDDVNVRRALGQFDFDAVARALGVFANQIRNALLSNRKIVEFTPGIIKFKRDVQKTTL</sequence>
<evidence type="ECO:0000313" key="2">
    <source>
        <dbReference type="Proteomes" id="UP001221757"/>
    </source>
</evidence>
<keyword evidence="2" id="KW-1185">Reference proteome</keyword>
<evidence type="ECO:0000313" key="1">
    <source>
        <dbReference type="EMBL" id="KAJ7661712.1"/>
    </source>
</evidence>
<proteinExistence type="predicted"/>
<dbReference type="Proteomes" id="UP001221757">
    <property type="component" value="Unassembled WGS sequence"/>
</dbReference>
<protein>
    <submittedName>
        <fullName evidence="1">Uncharacterized protein</fullName>
    </submittedName>
</protein>